<dbReference type="Proteomes" id="UP001352852">
    <property type="component" value="Unassembled WGS sequence"/>
</dbReference>
<keyword evidence="3" id="KW-1185">Reference proteome</keyword>
<comment type="caution">
    <text evidence="2">The sequence shown here is derived from an EMBL/GenBank/DDBJ whole genome shotgun (WGS) entry which is preliminary data.</text>
</comment>
<feature type="region of interest" description="Disordered" evidence="1">
    <location>
        <begin position="113"/>
        <end position="133"/>
    </location>
</feature>
<name>A0ABU7ED59_9TELE</name>
<organism evidence="2 3">
    <name type="scientific">Characodon lateralis</name>
    <dbReference type="NCBI Taxonomy" id="208331"/>
    <lineage>
        <taxon>Eukaryota</taxon>
        <taxon>Metazoa</taxon>
        <taxon>Chordata</taxon>
        <taxon>Craniata</taxon>
        <taxon>Vertebrata</taxon>
        <taxon>Euteleostomi</taxon>
        <taxon>Actinopterygii</taxon>
        <taxon>Neopterygii</taxon>
        <taxon>Teleostei</taxon>
        <taxon>Neoteleostei</taxon>
        <taxon>Acanthomorphata</taxon>
        <taxon>Ovalentaria</taxon>
        <taxon>Atherinomorphae</taxon>
        <taxon>Cyprinodontiformes</taxon>
        <taxon>Goodeidae</taxon>
        <taxon>Characodon</taxon>
    </lineage>
</organism>
<evidence type="ECO:0000256" key="1">
    <source>
        <dbReference type="SAM" id="MobiDB-lite"/>
    </source>
</evidence>
<protein>
    <submittedName>
        <fullName evidence="2">Uncharacterized protein</fullName>
    </submittedName>
</protein>
<sequence>MPDCFAHQSGNQAQVSLCVLCSPEVRLLTSLIFLDRNQIPLWVTKFWTPVIRFLILSNCVEITYLDFSLTFRHSFFSPPCNCSQGPYLIHCSTYLPVHPPCFSTHQLLPGTKEGQKLTPDKKPNRQTKHHDTGFNGLYLFIPPPTLSSVEI</sequence>
<reference evidence="2 3" key="1">
    <citation type="submission" date="2021-06" db="EMBL/GenBank/DDBJ databases">
        <authorList>
            <person name="Palmer J.M."/>
        </authorList>
    </citation>
    <scope>NUCLEOTIDE SEQUENCE [LARGE SCALE GENOMIC DNA]</scope>
    <source>
        <strain evidence="2 3">CL_MEX2019</strain>
        <tissue evidence="2">Muscle</tissue>
    </source>
</reference>
<accession>A0ABU7ED59</accession>
<feature type="compositionally biased region" description="Basic and acidic residues" evidence="1">
    <location>
        <begin position="113"/>
        <end position="123"/>
    </location>
</feature>
<gene>
    <name evidence="2" type="ORF">CHARACLAT_022061</name>
</gene>
<evidence type="ECO:0000313" key="3">
    <source>
        <dbReference type="Proteomes" id="UP001352852"/>
    </source>
</evidence>
<dbReference type="EMBL" id="JAHUTJ010051392">
    <property type="protein sequence ID" value="MED6284740.1"/>
    <property type="molecule type" value="Genomic_DNA"/>
</dbReference>
<proteinExistence type="predicted"/>
<evidence type="ECO:0000313" key="2">
    <source>
        <dbReference type="EMBL" id="MED6284740.1"/>
    </source>
</evidence>